<proteinExistence type="predicted"/>
<keyword evidence="1" id="KW-0347">Helicase</keyword>
<keyword evidence="1" id="KW-0547">Nucleotide-binding</keyword>
<accession>A0A2U1MEY5</accession>
<keyword evidence="2" id="KW-1185">Reference proteome</keyword>
<dbReference type="STRING" id="35608.A0A2U1MEY5"/>
<dbReference type="PANTHER" id="PTHR45786:SF74">
    <property type="entry name" value="ATP-DEPENDENT DNA HELICASE"/>
    <property type="match status" value="1"/>
</dbReference>
<name>A0A2U1MEY5_ARTAN</name>
<dbReference type="Proteomes" id="UP000245207">
    <property type="component" value="Unassembled WGS sequence"/>
</dbReference>
<gene>
    <name evidence="1" type="ORF">CTI12_AA388510</name>
</gene>
<comment type="caution">
    <text evidence="1">The sequence shown here is derived from an EMBL/GenBank/DDBJ whole genome shotgun (WGS) entry which is preliminary data.</text>
</comment>
<dbReference type="PANTHER" id="PTHR45786">
    <property type="entry name" value="DNA BINDING PROTEIN-LIKE"/>
    <property type="match status" value="1"/>
</dbReference>
<evidence type="ECO:0000313" key="2">
    <source>
        <dbReference type="Proteomes" id="UP000245207"/>
    </source>
</evidence>
<organism evidence="1 2">
    <name type="scientific">Artemisia annua</name>
    <name type="common">Sweet wormwood</name>
    <dbReference type="NCBI Taxonomy" id="35608"/>
    <lineage>
        <taxon>Eukaryota</taxon>
        <taxon>Viridiplantae</taxon>
        <taxon>Streptophyta</taxon>
        <taxon>Embryophyta</taxon>
        <taxon>Tracheophyta</taxon>
        <taxon>Spermatophyta</taxon>
        <taxon>Magnoliopsida</taxon>
        <taxon>eudicotyledons</taxon>
        <taxon>Gunneridae</taxon>
        <taxon>Pentapetalae</taxon>
        <taxon>asterids</taxon>
        <taxon>campanulids</taxon>
        <taxon>Asterales</taxon>
        <taxon>Asteraceae</taxon>
        <taxon>Asteroideae</taxon>
        <taxon>Anthemideae</taxon>
        <taxon>Artemisiinae</taxon>
        <taxon>Artemisia</taxon>
    </lineage>
</organism>
<dbReference type="GO" id="GO:0004386">
    <property type="term" value="F:helicase activity"/>
    <property type="evidence" value="ECO:0007669"/>
    <property type="project" value="UniProtKB-KW"/>
</dbReference>
<evidence type="ECO:0000313" key="1">
    <source>
        <dbReference type="EMBL" id="PWA59776.1"/>
    </source>
</evidence>
<dbReference type="AlphaFoldDB" id="A0A2U1MEY5"/>
<keyword evidence="1" id="KW-0378">Hydrolase</keyword>
<sequence>MTSLGATVDDTINNGRGLYVFKVAGQIYHSIGKMCPDQGVRPRFLQLYIYDTDNEVRNRLEHFTSNGQNPLRQDIVEGLIEILDHHNALVQLFRIARDKLQDMELPEFKVRLFNVVGSAQHELPTADDIGAIVFDSGPETEPEFDIIVEVHSVR</sequence>
<keyword evidence="1" id="KW-0067">ATP-binding</keyword>
<dbReference type="EMBL" id="PKPP01005535">
    <property type="protein sequence ID" value="PWA59776.1"/>
    <property type="molecule type" value="Genomic_DNA"/>
</dbReference>
<dbReference type="OrthoDB" id="1730209at2759"/>
<reference evidence="1 2" key="1">
    <citation type="journal article" date="2018" name="Mol. Plant">
        <title>The genome of Artemisia annua provides insight into the evolution of Asteraceae family and artemisinin biosynthesis.</title>
        <authorList>
            <person name="Shen Q."/>
            <person name="Zhang L."/>
            <person name="Liao Z."/>
            <person name="Wang S."/>
            <person name="Yan T."/>
            <person name="Shi P."/>
            <person name="Liu M."/>
            <person name="Fu X."/>
            <person name="Pan Q."/>
            <person name="Wang Y."/>
            <person name="Lv Z."/>
            <person name="Lu X."/>
            <person name="Zhang F."/>
            <person name="Jiang W."/>
            <person name="Ma Y."/>
            <person name="Chen M."/>
            <person name="Hao X."/>
            <person name="Li L."/>
            <person name="Tang Y."/>
            <person name="Lv G."/>
            <person name="Zhou Y."/>
            <person name="Sun X."/>
            <person name="Brodelius P.E."/>
            <person name="Rose J.K.C."/>
            <person name="Tang K."/>
        </authorList>
    </citation>
    <scope>NUCLEOTIDE SEQUENCE [LARGE SCALE GENOMIC DNA]</scope>
    <source>
        <strain evidence="2">cv. Huhao1</strain>
        <tissue evidence="1">Leaf</tissue>
    </source>
</reference>
<protein>
    <submittedName>
        <fullName evidence="1">Helitron helicase-like domain-containing protein</fullName>
    </submittedName>
</protein>